<dbReference type="InterPro" id="IPR013154">
    <property type="entry name" value="ADH-like_N"/>
</dbReference>
<dbReference type="Pfam" id="PF13602">
    <property type="entry name" value="ADH_zinc_N_2"/>
    <property type="match status" value="1"/>
</dbReference>
<reference evidence="2" key="1">
    <citation type="submission" date="2023-04" db="EMBL/GenBank/DDBJ databases">
        <title>Black Yeasts Isolated from many extreme environments.</title>
        <authorList>
            <person name="Coleine C."/>
            <person name="Stajich J.E."/>
            <person name="Selbmann L."/>
        </authorList>
    </citation>
    <scope>NUCLEOTIDE SEQUENCE</scope>
    <source>
        <strain evidence="2">CCFEE 5312</strain>
    </source>
</reference>
<gene>
    <name evidence="2" type="primary">YIM1</name>
    <name evidence="2" type="ORF">LTR09_000739</name>
</gene>
<keyword evidence="3" id="KW-1185">Reference proteome</keyword>
<sequence>MRAWIRPSRGPAATSLKLSTTLPTPTVKPDSADLLIRVSYTALQFSSESMLQILPALPGLPPRIPELEFSGVVVAAGSRAPPELRELGVRVVAFQSIPDLALWGKGALAEYVKLRANQVVRLPDSVDMTTASGINGCGSTALKMMRTAAVGQGDTVLVNGASSSVGSVLVQICKLKGATVVAVASGRNEQLVRGLGADEFIDYTSKNVPGCLKERSSKGHKQFDAILDCTGTQALYTNSPGYLKPSGLVINVGSFEGLWATVSNWFINAWCPTWLGGVPRRYVMFSTPPSTDAVTYILRLMEEGKVRVLVDSVWEMEDLIKAYAHIGTKRAKGKVVIKVGKD</sequence>
<dbReference type="InterPro" id="IPR011032">
    <property type="entry name" value="GroES-like_sf"/>
</dbReference>
<dbReference type="AlphaFoldDB" id="A0AAJ0LXH4"/>
<dbReference type="Gene3D" id="3.40.50.720">
    <property type="entry name" value="NAD(P)-binding Rossmann-like Domain"/>
    <property type="match status" value="1"/>
</dbReference>
<evidence type="ECO:0000313" key="2">
    <source>
        <dbReference type="EMBL" id="KAK3059173.1"/>
    </source>
</evidence>
<comment type="caution">
    <text evidence="2">The sequence shown here is derived from an EMBL/GenBank/DDBJ whole genome shotgun (WGS) entry which is preliminary data.</text>
</comment>
<dbReference type="SMART" id="SM00829">
    <property type="entry name" value="PKS_ER"/>
    <property type="match status" value="1"/>
</dbReference>
<dbReference type="EMBL" id="JAWDJX010000001">
    <property type="protein sequence ID" value="KAK3059173.1"/>
    <property type="molecule type" value="Genomic_DNA"/>
</dbReference>
<organism evidence="2 3">
    <name type="scientific">Extremus antarcticus</name>
    <dbReference type="NCBI Taxonomy" id="702011"/>
    <lineage>
        <taxon>Eukaryota</taxon>
        <taxon>Fungi</taxon>
        <taxon>Dikarya</taxon>
        <taxon>Ascomycota</taxon>
        <taxon>Pezizomycotina</taxon>
        <taxon>Dothideomycetes</taxon>
        <taxon>Dothideomycetidae</taxon>
        <taxon>Mycosphaerellales</taxon>
        <taxon>Extremaceae</taxon>
        <taxon>Extremus</taxon>
    </lineage>
</organism>
<dbReference type="Pfam" id="PF08240">
    <property type="entry name" value="ADH_N"/>
    <property type="match status" value="1"/>
</dbReference>
<name>A0AAJ0LXH4_9PEZI</name>
<dbReference type="EC" id="1.3.1.105" evidence="2"/>
<keyword evidence="2" id="KW-0560">Oxidoreductase</keyword>
<protein>
    <submittedName>
        <fullName evidence="2">Zinc ion binding</fullName>
        <ecNumber evidence="2">1.3.1.105</ecNumber>
    </submittedName>
</protein>
<dbReference type="InterPro" id="IPR036291">
    <property type="entry name" value="NAD(P)-bd_dom_sf"/>
</dbReference>
<dbReference type="InterPro" id="IPR050700">
    <property type="entry name" value="YIM1/Zinc_Alcohol_DH_Fams"/>
</dbReference>
<dbReference type="Proteomes" id="UP001271007">
    <property type="component" value="Unassembled WGS sequence"/>
</dbReference>
<dbReference type="InterPro" id="IPR020843">
    <property type="entry name" value="ER"/>
</dbReference>
<dbReference type="CDD" id="cd08267">
    <property type="entry name" value="MDR1"/>
    <property type="match status" value="1"/>
</dbReference>
<accession>A0AAJ0LXH4</accession>
<dbReference type="Gene3D" id="3.90.180.10">
    <property type="entry name" value="Medium-chain alcohol dehydrogenases, catalytic domain"/>
    <property type="match status" value="1"/>
</dbReference>
<dbReference type="GO" id="GO:0102978">
    <property type="term" value="F:furaneol oxidoreductase activity"/>
    <property type="evidence" value="ECO:0007669"/>
    <property type="project" value="UniProtKB-EC"/>
</dbReference>
<dbReference type="GO" id="GO:0005739">
    <property type="term" value="C:mitochondrion"/>
    <property type="evidence" value="ECO:0007669"/>
    <property type="project" value="TreeGrafter"/>
</dbReference>
<evidence type="ECO:0000259" key="1">
    <source>
        <dbReference type="SMART" id="SM00829"/>
    </source>
</evidence>
<dbReference type="PANTHER" id="PTHR11695">
    <property type="entry name" value="ALCOHOL DEHYDROGENASE RELATED"/>
    <property type="match status" value="1"/>
</dbReference>
<dbReference type="PANTHER" id="PTHR11695:SF294">
    <property type="entry name" value="RETICULON-4-INTERACTING PROTEIN 1, MITOCHONDRIAL"/>
    <property type="match status" value="1"/>
</dbReference>
<feature type="domain" description="Enoyl reductase (ER)" evidence="1">
    <location>
        <begin position="13"/>
        <end position="337"/>
    </location>
</feature>
<dbReference type="SUPFAM" id="SSF51735">
    <property type="entry name" value="NAD(P)-binding Rossmann-fold domains"/>
    <property type="match status" value="1"/>
</dbReference>
<proteinExistence type="predicted"/>
<evidence type="ECO:0000313" key="3">
    <source>
        <dbReference type="Proteomes" id="UP001271007"/>
    </source>
</evidence>
<dbReference type="SUPFAM" id="SSF50129">
    <property type="entry name" value="GroES-like"/>
    <property type="match status" value="1"/>
</dbReference>